<dbReference type="Proteomes" id="UP000238442">
    <property type="component" value="Chromosome"/>
</dbReference>
<dbReference type="AlphaFoldDB" id="A0A2S0HWI6"/>
<dbReference type="EMBL" id="CP027062">
    <property type="protein sequence ID" value="AVI51051.1"/>
    <property type="molecule type" value="Genomic_DNA"/>
</dbReference>
<keyword evidence="1" id="KW-1133">Transmembrane helix</keyword>
<keyword evidence="3" id="KW-1185">Reference proteome</keyword>
<dbReference type="InterPro" id="IPR011256">
    <property type="entry name" value="Reg_factor_effector_dom_sf"/>
</dbReference>
<organism evidence="2 3">
    <name type="scientific">Pukyongia salina</name>
    <dbReference type="NCBI Taxonomy" id="2094025"/>
    <lineage>
        <taxon>Bacteria</taxon>
        <taxon>Pseudomonadati</taxon>
        <taxon>Bacteroidota</taxon>
        <taxon>Flavobacteriia</taxon>
        <taxon>Flavobacteriales</taxon>
        <taxon>Flavobacteriaceae</taxon>
        <taxon>Pukyongia</taxon>
    </lineage>
</organism>
<gene>
    <name evidence="2" type="ORF">C5O00_07615</name>
</gene>
<protein>
    <submittedName>
        <fullName evidence="2">Uncharacterized protein</fullName>
    </submittedName>
</protein>
<dbReference type="Gene3D" id="3.20.80.10">
    <property type="entry name" value="Regulatory factor, effector binding domain"/>
    <property type="match status" value="1"/>
</dbReference>
<evidence type="ECO:0000313" key="3">
    <source>
        <dbReference type="Proteomes" id="UP000238442"/>
    </source>
</evidence>
<dbReference type="KEGG" id="aue:C5O00_07615"/>
<keyword evidence="1" id="KW-0472">Membrane</keyword>
<dbReference type="RefSeq" id="WP_105216292.1">
    <property type="nucleotide sequence ID" value="NZ_CP027062.1"/>
</dbReference>
<feature type="transmembrane region" description="Helical" evidence="1">
    <location>
        <begin position="7"/>
        <end position="23"/>
    </location>
</feature>
<reference evidence="2 3" key="1">
    <citation type="submission" date="2018-02" db="EMBL/GenBank/DDBJ databases">
        <title>Genomic analysis of the strain RR4-38 isolated from a seawater recirculating aquaculture system.</title>
        <authorList>
            <person name="Kim Y.-S."/>
            <person name="Jang Y.H."/>
            <person name="Kim K.-H."/>
        </authorList>
    </citation>
    <scope>NUCLEOTIDE SEQUENCE [LARGE SCALE GENOMIC DNA]</scope>
    <source>
        <strain evidence="2 3">RR4-38</strain>
    </source>
</reference>
<evidence type="ECO:0000313" key="2">
    <source>
        <dbReference type="EMBL" id="AVI51051.1"/>
    </source>
</evidence>
<dbReference type="OrthoDB" id="1421367at2"/>
<name>A0A2S0HWI6_9FLAO</name>
<evidence type="ECO:0000256" key="1">
    <source>
        <dbReference type="SAM" id="Phobius"/>
    </source>
</evidence>
<proteinExistence type="predicted"/>
<keyword evidence="1" id="KW-0812">Transmembrane</keyword>
<sequence length="300" mass="34691">MNRWLKWFLGIGIIGIGIWYFLLKDYQYQVSFNTNEPPAVMFEHILDWDSYKRDNEEISLIEKQKYSEIVQSLNYGDSSFVYKWKLKRNPDGGTKITAFISDTRNKFMQQLSVPFGANDFVQRSIKNVKDVAEAQKLIASTYRVHSISDTTIQQKYCAYLPLRSSINDKAPAMLQGIALIMEYIKGNEIELTGDPFLQVTEWDEEQEMISFDFCFPIKPMDSIPPHPSVLLKTTETVEGIKAEFNGNYRDSEVAWYYLLDHANENSIDVKPKPLEIYQNDPHAGGDPLTWKAQVFLPLKD</sequence>
<accession>A0A2S0HWI6</accession>